<dbReference type="InterPro" id="IPR001245">
    <property type="entry name" value="Ser-Thr/Tyr_kinase_cat_dom"/>
</dbReference>
<evidence type="ECO:0000256" key="3">
    <source>
        <dbReference type="ARBA" id="ARBA00022777"/>
    </source>
</evidence>
<evidence type="ECO:0000256" key="8">
    <source>
        <dbReference type="RuleBase" id="RU362096"/>
    </source>
</evidence>
<feature type="domain" description="Protein kinase" evidence="10">
    <location>
        <begin position="120"/>
        <end position="375"/>
    </location>
</feature>
<dbReference type="GO" id="GO:0005524">
    <property type="term" value="F:ATP binding"/>
    <property type="evidence" value="ECO:0007669"/>
    <property type="project" value="UniProtKB-UniRule"/>
</dbReference>
<evidence type="ECO:0000313" key="11">
    <source>
        <dbReference type="EMBL" id="PIC50904.1"/>
    </source>
</evidence>
<evidence type="ECO:0000259" key="10">
    <source>
        <dbReference type="PROSITE" id="PS50011"/>
    </source>
</evidence>
<dbReference type="InterPro" id="IPR000719">
    <property type="entry name" value="Prot_kinase_dom"/>
</dbReference>
<dbReference type="InterPro" id="IPR017441">
    <property type="entry name" value="Protein_kinase_ATP_BS"/>
</dbReference>
<evidence type="ECO:0000256" key="4">
    <source>
        <dbReference type="ARBA" id="ARBA00022840"/>
    </source>
</evidence>
<evidence type="ECO:0000256" key="2">
    <source>
        <dbReference type="ARBA" id="ARBA00022741"/>
    </source>
</evidence>
<dbReference type="OrthoDB" id="3256376at2759"/>
<feature type="compositionally biased region" description="Polar residues" evidence="9">
    <location>
        <begin position="380"/>
        <end position="399"/>
    </location>
</feature>
<dbReference type="PRINTS" id="PR00109">
    <property type="entry name" value="TYRKINASE"/>
</dbReference>
<feature type="binding site" evidence="7">
    <location>
        <position position="150"/>
    </location>
    <ligand>
        <name>ATP</name>
        <dbReference type="ChEBI" id="CHEBI:30616"/>
    </ligand>
</feature>
<feature type="region of interest" description="Disordered" evidence="9">
    <location>
        <begin position="373"/>
        <end position="399"/>
    </location>
</feature>
<evidence type="ECO:0000256" key="1">
    <source>
        <dbReference type="ARBA" id="ARBA00022679"/>
    </source>
</evidence>
<comment type="catalytic activity">
    <reaction evidence="6 8">
        <text>L-tyrosyl-[protein] + ATP = O-phospho-L-tyrosyl-[protein] + ADP + H(+)</text>
        <dbReference type="Rhea" id="RHEA:10596"/>
        <dbReference type="Rhea" id="RHEA-COMP:10136"/>
        <dbReference type="Rhea" id="RHEA-COMP:20101"/>
        <dbReference type="ChEBI" id="CHEBI:15378"/>
        <dbReference type="ChEBI" id="CHEBI:30616"/>
        <dbReference type="ChEBI" id="CHEBI:46858"/>
        <dbReference type="ChEBI" id="CHEBI:61978"/>
        <dbReference type="ChEBI" id="CHEBI:456216"/>
        <dbReference type="EC" id="2.7.10.2"/>
    </reaction>
</comment>
<dbReference type="SMART" id="SM00219">
    <property type="entry name" value="TyrKc"/>
    <property type="match status" value="1"/>
</dbReference>
<dbReference type="CDD" id="cd10361">
    <property type="entry name" value="SH2_Fps_family"/>
    <property type="match status" value="1"/>
</dbReference>
<dbReference type="InterPro" id="IPR011009">
    <property type="entry name" value="Kinase-like_dom_sf"/>
</dbReference>
<name>A0A2G5VGJ7_9PELO</name>
<protein>
    <recommendedName>
        <fullName evidence="8">Tyrosine-protein kinase</fullName>
        <ecNumber evidence="8">2.7.10.2</ecNumber>
    </recommendedName>
</protein>
<dbReference type="PROSITE" id="PS50011">
    <property type="entry name" value="PROTEIN_KINASE_DOM"/>
    <property type="match status" value="1"/>
</dbReference>
<dbReference type="FunFam" id="1.10.510.10:FF:000974">
    <property type="entry name" value="Tyrosine-protein kinase"/>
    <property type="match status" value="1"/>
</dbReference>
<evidence type="ECO:0000313" key="12">
    <source>
        <dbReference type="Proteomes" id="UP000230233"/>
    </source>
</evidence>
<keyword evidence="12" id="KW-1185">Reference proteome</keyword>
<dbReference type="PROSITE" id="PS00109">
    <property type="entry name" value="PROTEIN_KINASE_TYR"/>
    <property type="match status" value="1"/>
</dbReference>
<reference evidence="12" key="1">
    <citation type="submission" date="2017-10" db="EMBL/GenBank/DDBJ databases">
        <title>Rapid genome shrinkage in a self-fertile nematode reveals novel sperm competition proteins.</title>
        <authorList>
            <person name="Yin D."/>
            <person name="Schwarz E.M."/>
            <person name="Thomas C.G."/>
            <person name="Felde R.L."/>
            <person name="Korf I.F."/>
            <person name="Cutter A.D."/>
            <person name="Schartner C.M."/>
            <person name="Ralston E.J."/>
            <person name="Meyer B.J."/>
            <person name="Haag E.S."/>
        </authorList>
    </citation>
    <scope>NUCLEOTIDE SEQUENCE [LARGE SCALE GENOMIC DNA]</scope>
    <source>
        <strain evidence="12">JU1422</strain>
    </source>
</reference>
<dbReference type="SUPFAM" id="SSF55550">
    <property type="entry name" value="SH2 domain"/>
    <property type="match status" value="1"/>
</dbReference>
<dbReference type="Gene3D" id="3.30.505.10">
    <property type="entry name" value="SH2 domain"/>
    <property type="match status" value="1"/>
</dbReference>
<proteinExistence type="inferred from homology"/>
<dbReference type="InterPro" id="IPR036860">
    <property type="entry name" value="SH2_dom_sf"/>
</dbReference>
<keyword evidence="3 8" id="KW-0418">Kinase</keyword>
<dbReference type="SMART" id="SM00252">
    <property type="entry name" value="SH2"/>
    <property type="match status" value="1"/>
</dbReference>
<dbReference type="Pfam" id="PF07714">
    <property type="entry name" value="PK_Tyr_Ser-Thr"/>
    <property type="match status" value="1"/>
</dbReference>
<keyword evidence="4 7" id="KW-0067">ATP-binding</keyword>
<dbReference type="Gene3D" id="1.10.510.10">
    <property type="entry name" value="Transferase(Phosphotransferase) domain 1"/>
    <property type="match status" value="1"/>
</dbReference>
<sequence>MANKEKLPEEDINLPYYHGALMNQDADQLLVNDGDYMIVMKMNPEINKMQLFLAVRLKKGIRRFEIKRTPTTAKFANKSAPNIGKLVDSLKSDVVDVKGEKVILKRAIPKGKFQLMHKDVDFKKKLGSGAYGTVYRGRLTKSNQKIAVKKLDTEGNDEEMLAEMMKEARVMQLYDHPNIVKFYGYILDDIPYLLVLEYCNGGSVEDRLVERGAKLTTQTRITYTYHAACGIDYLHKKKCIHRDIAARNCLIHKEIVKIADFGMCRNTSIYKVDLNKPTNIRWLAPEVWEIGETRANTDIYAFAVMMWEFFEIPYDTPYSAWKGYVVKQKTRGGYRLPTPKGMPPEMEKIMQECWHVDPSQRPTATELKEKLEEAIAKGESSATTGLEKSKSQTSTKQQN</sequence>
<keyword evidence="2 7" id="KW-0547">Nucleotide-binding</keyword>
<dbReference type="CDD" id="cd00192">
    <property type="entry name" value="PTKc"/>
    <property type="match status" value="1"/>
</dbReference>
<evidence type="ECO:0000256" key="5">
    <source>
        <dbReference type="ARBA" id="ARBA00023137"/>
    </source>
</evidence>
<evidence type="ECO:0000256" key="9">
    <source>
        <dbReference type="SAM" id="MobiDB-lite"/>
    </source>
</evidence>
<evidence type="ECO:0000256" key="7">
    <source>
        <dbReference type="PROSITE-ProRule" id="PRU10141"/>
    </source>
</evidence>
<dbReference type="PANTHER" id="PTHR24418">
    <property type="entry name" value="TYROSINE-PROTEIN KINASE"/>
    <property type="match status" value="1"/>
</dbReference>
<gene>
    <name evidence="11" type="primary">Cnig_chr_I.g1621</name>
    <name evidence="11" type="ORF">B9Z55_001621</name>
</gene>
<dbReference type="InterPro" id="IPR008266">
    <property type="entry name" value="Tyr_kinase_AS"/>
</dbReference>
<dbReference type="EMBL" id="PDUG01000001">
    <property type="protein sequence ID" value="PIC50904.1"/>
    <property type="molecule type" value="Genomic_DNA"/>
</dbReference>
<accession>A0A2G5VGJ7</accession>
<comment type="similarity">
    <text evidence="8">Belongs to the protein kinase superfamily. Tyr protein kinase family.</text>
</comment>
<dbReference type="InterPro" id="IPR020635">
    <property type="entry name" value="Tyr_kinase_cat_dom"/>
</dbReference>
<dbReference type="InterPro" id="IPR050198">
    <property type="entry name" value="Non-receptor_tyrosine_kinases"/>
</dbReference>
<dbReference type="FunFam" id="3.30.505.10:FF:000097">
    <property type="entry name" value="Tyrosine-protein kinase"/>
    <property type="match status" value="1"/>
</dbReference>
<evidence type="ECO:0000256" key="6">
    <source>
        <dbReference type="ARBA" id="ARBA00051245"/>
    </source>
</evidence>
<dbReference type="Proteomes" id="UP000230233">
    <property type="component" value="Chromosome I"/>
</dbReference>
<dbReference type="InterPro" id="IPR000980">
    <property type="entry name" value="SH2"/>
</dbReference>
<comment type="caution">
    <text evidence="11">The sequence shown here is derived from an EMBL/GenBank/DDBJ whole genome shotgun (WGS) entry which is preliminary data.</text>
</comment>
<dbReference type="GO" id="GO:0004715">
    <property type="term" value="F:non-membrane spanning protein tyrosine kinase activity"/>
    <property type="evidence" value="ECO:0007669"/>
    <property type="project" value="UniProtKB-EC"/>
</dbReference>
<dbReference type="InterPro" id="IPR035849">
    <property type="entry name" value="Fes/Fps/Fer_SH2"/>
</dbReference>
<dbReference type="SUPFAM" id="SSF56112">
    <property type="entry name" value="Protein kinase-like (PK-like)"/>
    <property type="match status" value="1"/>
</dbReference>
<keyword evidence="5 8" id="KW-0829">Tyrosine-protein kinase</keyword>
<dbReference type="STRING" id="1611254.A0A2G5VGJ7"/>
<dbReference type="PROSITE" id="PS00107">
    <property type="entry name" value="PROTEIN_KINASE_ATP"/>
    <property type="match status" value="1"/>
</dbReference>
<dbReference type="EC" id="2.7.10.2" evidence="8"/>
<organism evidence="11 12">
    <name type="scientific">Caenorhabditis nigoni</name>
    <dbReference type="NCBI Taxonomy" id="1611254"/>
    <lineage>
        <taxon>Eukaryota</taxon>
        <taxon>Metazoa</taxon>
        <taxon>Ecdysozoa</taxon>
        <taxon>Nematoda</taxon>
        <taxon>Chromadorea</taxon>
        <taxon>Rhabditida</taxon>
        <taxon>Rhabditina</taxon>
        <taxon>Rhabditomorpha</taxon>
        <taxon>Rhabditoidea</taxon>
        <taxon>Rhabditidae</taxon>
        <taxon>Peloderinae</taxon>
        <taxon>Caenorhabditis</taxon>
    </lineage>
</organism>
<dbReference type="AlphaFoldDB" id="A0A2G5VGJ7"/>
<keyword evidence="1 8" id="KW-0808">Transferase</keyword>